<dbReference type="InterPro" id="IPR040026">
    <property type="entry name" value="FliD"/>
</dbReference>
<accession>A0ABR5JYE9</accession>
<keyword evidence="5" id="KW-0964">Secreted</keyword>
<keyword evidence="9" id="KW-1185">Reference proteome</keyword>
<name>A0ABR5JYE9_9BACI</name>
<feature type="domain" description="Flagellar hook-associated protein 2 N-terminal" evidence="6">
    <location>
        <begin position="10"/>
        <end position="105"/>
    </location>
</feature>
<comment type="similarity">
    <text evidence="1 5">Belongs to the FliD family.</text>
</comment>
<evidence type="ECO:0000256" key="5">
    <source>
        <dbReference type="RuleBase" id="RU362066"/>
    </source>
</evidence>
<evidence type="ECO:0000256" key="3">
    <source>
        <dbReference type="ARBA" id="ARBA00023054"/>
    </source>
</evidence>
<feature type="domain" description="Flagellar hook-associated protein 2 C-terminal" evidence="7">
    <location>
        <begin position="629"/>
        <end position="873"/>
    </location>
</feature>
<evidence type="ECO:0000259" key="6">
    <source>
        <dbReference type="Pfam" id="PF02465"/>
    </source>
</evidence>
<sequence length="882" mass="96190">MVMRIGGLASGMDIDELVKKLMKAERAPLDKLTQKKQTYEWQRDAYRGVNTKLKALDTYISDNLILKTLNSKTATSSNSNLVSAIATGKATGTLSIEGVSQLASAARGLGNQINAAGSTKLSALKIDTSSEFKISAIDSQGKLVESAGIKLDANMTVDDLVSKINSSNAGVSAIFEGGRLSITAKNTGKEINGKPAISTDAAGSDIFSKLGMSNLVTEEGKNAIFQVNGIATERTSNSFTINGYNVTLKDTFNGAKTTADKYNSAYIEWKNTSSGDFDIKISDAFTASEKASTAYRDANEAFIAAKANLFGVAVSSTDWSNFTKINNTEFARNLTSAEVETLKAQNFADDAAYQTWLNDDTADAKLKAKLKDENITLSQAQGVQALDYDKLQKLSAQSIYDSIGSKTMNQLSSADLSTLKLKGFSDDAAYQTWLKDDTADADLKAKLKEGNVTLEQFNSLKSVKDTELQAMQNESKYYTLGAGFLSGLSAAEQGLLKDSTKKGTAEEFNAQIDAWKNSANEEEKALGEKLSKLSDSQKSVLRDMDSTQLTNLSGLAEKQIDAQAKLADKTAKEKDHQALVDRQVTGLANFKDAYKQQFNKDYVAGDDPNKPYDPGLIEEKDIPAGTAPPVTMTSTTNVDDMMTKIKEFVNTYNGLIKDLKNQTGESKYRDYTPLTAEQKEDMSENEIKLWEEKAKSGLLRSDALIRSGLSDMRSLVYQSNPGMADSKFNTLFNIGITTSKNYNEGGTLEIDEVKLRKALEEDPDAVEKLLKNSEGKKDDTIQVTDPETGVVSTKTADTRGYLEKLRESMKSFEITIEKKAGRSTMTDAEYSIGKSLIDAGKRIDTWQAKLKNIEARYWKQFSAMESAINKANSQSSMFAQQG</sequence>
<reference evidence="9" key="1">
    <citation type="submission" date="2015-07" db="EMBL/GenBank/DDBJ databases">
        <title>Fjat-14205 dsm 2895.</title>
        <authorList>
            <person name="Liu B."/>
            <person name="Wang J."/>
            <person name="Zhu Y."/>
            <person name="Liu G."/>
            <person name="Chen Q."/>
            <person name="Chen Z."/>
            <person name="Lan J."/>
            <person name="Che J."/>
            <person name="Ge C."/>
            <person name="Shi H."/>
            <person name="Pan Z."/>
            <person name="Liu X."/>
        </authorList>
    </citation>
    <scope>NUCLEOTIDE SEQUENCE [LARGE SCALE GENOMIC DNA]</scope>
    <source>
        <strain evidence="9">DSM 25560</strain>
    </source>
</reference>
<evidence type="ECO:0000256" key="4">
    <source>
        <dbReference type="ARBA" id="ARBA00023143"/>
    </source>
</evidence>
<organism evidence="8 9">
    <name type="scientific">Lysinibacillus contaminans</name>
    <dbReference type="NCBI Taxonomy" id="1293441"/>
    <lineage>
        <taxon>Bacteria</taxon>
        <taxon>Bacillati</taxon>
        <taxon>Bacillota</taxon>
        <taxon>Bacilli</taxon>
        <taxon>Bacillales</taxon>
        <taxon>Bacillaceae</taxon>
        <taxon>Lysinibacillus</taxon>
    </lineage>
</organism>
<dbReference type="InterPro" id="IPR003481">
    <property type="entry name" value="FliD_N"/>
</dbReference>
<keyword evidence="4 5" id="KW-0975">Bacterial flagellum</keyword>
<dbReference type="EMBL" id="LGRV01000007">
    <property type="protein sequence ID" value="KOS66684.1"/>
    <property type="molecule type" value="Genomic_DNA"/>
</dbReference>
<comment type="subcellular location">
    <subcellularLocation>
        <location evidence="5">Secreted</location>
    </subcellularLocation>
    <subcellularLocation>
        <location evidence="5">Bacterial flagellum</location>
    </subcellularLocation>
</comment>
<dbReference type="RefSeq" id="WP_053585384.1">
    <property type="nucleotide sequence ID" value="NZ_LGRV01000007.1"/>
</dbReference>
<evidence type="ECO:0000256" key="2">
    <source>
        <dbReference type="ARBA" id="ARBA00011255"/>
    </source>
</evidence>
<keyword evidence="3" id="KW-0175">Coiled coil</keyword>
<protein>
    <recommendedName>
        <fullName evidence="5">Flagellar hook-associated protein 2</fullName>
        <shortName evidence="5">HAP2</shortName>
    </recommendedName>
    <alternativeName>
        <fullName evidence="5">Flagellar cap protein</fullName>
    </alternativeName>
</protein>
<evidence type="ECO:0000256" key="1">
    <source>
        <dbReference type="ARBA" id="ARBA00009764"/>
    </source>
</evidence>
<comment type="caution">
    <text evidence="8">The sequence shown here is derived from an EMBL/GenBank/DDBJ whole genome shotgun (WGS) entry which is preliminary data.</text>
</comment>
<dbReference type="PANTHER" id="PTHR30288">
    <property type="entry name" value="FLAGELLAR CAP/ASSEMBLY PROTEIN FLID"/>
    <property type="match status" value="1"/>
</dbReference>
<evidence type="ECO:0000259" key="7">
    <source>
        <dbReference type="Pfam" id="PF07195"/>
    </source>
</evidence>
<dbReference type="InterPro" id="IPR010809">
    <property type="entry name" value="FliD_C"/>
</dbReference>
<dbReference type="Pfam" id="PF07195">
    <property type="entry name" value="FliD_C"/>
    <property type="match status" value="1"/>
</dbReference>
<gene>
    <name evidence="8" type="ORF">AEA09_18300</name>
</gene>
<comment type="subunit">
    <text evidence="2 5">Homopentamer.</text>
</comment>
<dbReference type="Pfam" id="PF07196">
    <property type="entry name" value="Flagellin_IN"/>
    <property type="match status" value="1"/>
</dbReference>
<comment type="function">
    <text evidence="5">Required for morphogenesis and for the elongation of the flagellar filament by facilitating polymerization of the flagellin monomers at the tip of growing filament. Forms a capping structure, which prevents flagellin subunits (transported through the central channel of the flagellum) from leaking out without polymerization at the distal end.</text>
</comment>
<dbReference type="PANTHER" id="PTHR30288:SF0">
    <property type="entry name" value="FLAGELLAR HOOK-ASSOCIATED PROTEIN 2"/>
    <property type="match status" value="1"/>
</dbReference>
<dbReference type="InterPro" id="IPR010810">
    <property type="entry name" value="Flagellin_hook_IN_motif"/>
</dbReference>
<proteinExistence type="inferred from homology"/>
<evidence type="ECO:0000313" key="8">
    <source>
        <dbReference type="EMBL" id="KOS66684.1"/>
    </source>
</evidence>
<evidence type="ECO:0000313" key="9">
    <source>
        <dbReference type="Proteomes" id="UP000050668"/>
    </source>
</evidence>
<dbReference type="Proteomes" id="UP000050668">
    <property type="component" value="Unassembled WGS sequence"/>
</dbReference>
<dbReference type="Pfam" id="PF02465">
    <property type="entry name" value="FliD_N"/>
    <property type="match status" value="1"/>
</dbReference>